<dbReference type="PANTHER" id="PTHR12281:SF31">
    <property type="entry name" value="DCN1-LIKE PROTEIN 3"/>
    <property type="match status" value="1"/>
</dbReference>
<reference evidence="3 4" key="1">
    <citation type="journal article" date="2021" name="BMC Genomics">
        <title>Telomere-to-telomere genome assembly of asparaginase-producing Trichoderma simmonsii.</title>
        <authorList>
            <person name="Chung D."/>
            <person name="Kwon Y.M."/>
            <person name="Yang Y."/>
        </authorList>
    </citation>
    <scope>NUCLEOTIDE SEQUENCE [LARGE SCALE GENOMIC DNA]</scope>
    <source>
        <strain evidence="3 4">GH-Sj1</strain>
    </source>
</reference>
<dbReference type="InterPro" id="IPR042460">
    <property type="entry name" value="DCN1-like_PONY"/>
</dbReference>
<dbReference type="InterPro" id="IPR014764">
    <property type="entry name" value="DCN-prot"/>
</dbReference>
<sequence length="347" mass="38351">MSDNVAFPSCLSVGDLAEPNGQRGPSLTSMHHNASLGLIPGQWAGIKLGHEAGMRLTLLCRPFRLLAPAGREAGAHGRAVLHPKVVFPQPVCSVANLGGVQYLKSTGYKLNEAVDAFYMNSASETKGPSPLDAKLDSLFDSLRDDEADDKDQLELESTMGYLSEKLNVSLENAELFVVLELVQAPSVGEITRAGYIDGWKSSGAGASHQEHAAHVRKLISDLSRDTALFKKVYKYAFVAGREKDQKSLALDNALIYWSMLFSAPGVEWKGKHDWLDLWKTFLGEKWTRSVNRDMWNMILEFALKSVNDESLSFWSEDGAWPSVIDDFVEWCRQKGIGKPETMEVDGQ</sequence>
<dbReference type="PROSITE" id="PS51229">
    <property type="entry name" value="DCUN1"/>
    <property type="match status" value="1"/>
</dbReference>
<comment type="function">
    <text evidence="1">Neddylation of cullins play an essential role in the regulation of SCF-type complexes activity.</text>
</comment>
<feature type="domain" description="DCUN1" evidence="2">
    <location>
        <begin position="130"/>
        <end position="332"/>
    </location>
</feature>
<dbReference type="GO" id="GO:0045116">
    <property type="term" value="P:protein neddylation"/>
    <property type="evidence" value="ECO:0007669"/>
    <property type="project" value="TreeGrafter"/>
</dbReference>
<dbReference type="Gene3D" id="1.10.238.200">
    <property type="entry name" value="Cullin, PONY binding domain"/>
    <property type="match status" value="1"/>
</dbReference>
<dbReference type="EMBL" id="CP075868">
    <property type="protein sequence ID" value="QYT03264.1"/>
    <property type="molecule type" value="Genomic_DNA"/>
</dbReference>
<dbReference type="GO" id="GO:0031624">
    <property type="term" value="F:ubiquitin conjugating enzyme binding"/>
    <property type="evidence" value="ECO:0007669"/>
    <property type="project" value="TreeGrafter"/>
</dbReference>
<dbReference type="GO" id="GO:0097602">
    <property type="term" value="F:cullin family protein binding"/>
    <property type="evidence" value="ECO:0007669"/>
    <property type="project" value="TreeGrafter"/>
</dbReference>
<dbReference type="GO" id="GO:0032182">
    <property type="term" value="F:ubiquitin-like protein binding"/>
    <property type="evidence" value="ECO:0007669"/>
    <property type="project" value="TreeGrafter"/>
</dbReference>
<dbReference type="Gene3D" id="1.10.238.10">
    <property type="entry name" value="EF-hand"/>
    <property type="match status" value="1"/>
</dbReference>
<dbReference type="InterPro" id="IPR005176">
    <property type="entry name" value="PONY_dom"/>
</dbReference>
<evidence type="ECO:0000313" key="4">
    <source>
        <dbReference type="Proteomes" id="UP000826661"/>
    </source>
</evidence>
<evidence type="ECO:0000256" key="1">
    <source>
        <dbReference type="RuleBase" id="RU410713"/>
    </source>
</evidence>
<dbReference type="Proteomes" id="UP000826661">
    <property type="component" value="Chromosome V"/>
</dbReference>
<organism evidence="3 4">
    <name type="scientific">Trichoderma simmonsii</name>
    <dbReference type="NCBI Taxonomy" id="1491479"/>
    <lineage>
        <taxon>Eukaryota</taxon>
        <taxon>Fungi</taxon>
        <taxon>Dikarya</taxon>
        <taxon>Ascomycota</taxon>
        <taxon>Pezizomycotina</taxon>
        <taxon>Sordariomycetes</taxon>
        <taxon>Hypocreomycetidae</taxon>
        <taxon>Hypocreales</taxon>
        <taxon>Hypocreaceae</taxon>
        <taxon>Trichoderma</taxon>
    </lineage>
</organism>
<dbReference type="PANTHER" id="PTHR12281">
    <property type="entry name" value="RP42 RELATED"/>
    <property type="match status" value="1"/>
</dbReference>
<gene>
    <name evidence="3" type="ORF">H0G86_010232</name>
</gene>
<evidence type="ECO:0000259" key="2">
    <source>
        <dbReference type="PROSITE" id="PS51229"/>
    </source>
</evidence>
<dbReference type="AlphaFoldDB" id="A0A8G0PNS1"/>
<dbReference type="GO" id="GO:0000151">
    <property type="term" value="C:ubiquitin ligase complex"/>
    <property type="evidence" value="ECO:0007669"/>
    <property type="project" value="TreeGrafter"/>
</dbReference>
<keyword evidence="4" id="KW-1185">Reference proteome</keyword>
<accession>A0A8G0PNS1</accession>
<proteinExistence type="predicted"/>
<dbReference type="Pfam" id="PF03556">
    <property type="entry name" value="Cullin_binding"/>
    <property type="match status" value="1"/>
</dbReference>
<name>A0A8G0PNS1_9HYPO</name>
<evidence type="ECO:0000313" key="3">
    <source>
        <dbReference type="EMBL" id="QYT03264.1"/>
    </source>
</evidence>
<protein>
    <recommendedName>
        <fullName evidence="1">Defective in cullin neddylation protein</fullName>
    </recommendedName>
</protein>